<comment type="caution">
    <text evidence="3">The sequence shown here is derived from an EMBL/GenBank/DDBJ whole genome shotgun (WGS) entry which is preliminary data.</text>
</comment>
<dbReference type="Gene3D" id="3.30.300.130">
    <property type="entry name" value="Fe-S cluster assembly (FSCA)"/>
    <property type="match status" value="1"/>
</dbReference>
<sequence length="166" mass="18691">MSEENIAMSQVYQWLSEISDPEIPAVSILDLGIVRDVILIDDGAEISVTITPTYSGCPAMDLISMQIRMALMSRGFKKVHIEMQLAPAWTTDWITEKGKAKMKAYGIAPPIRKAKDALGLFEEDEVECPHCHSFHTEMVSQFGATSCKSMYRCLDCKEPFEHFKCH</sequence>
<dbReference type="Pfam" id="PF01883">
    <property type="entry name" value="FeS_assembly_P"/>
    <property type="match status" value="1"/>
</dbReference>
<dbReference type="InterPro" id="IPR034904">
    <property type="entry name" value="FSCA_dom_sf"/>
</dbReference>
<dbReference type="PANTHER" id="PTHR42831:SF3">
    <property type="entry name" value="1,2-PHENYLACETYL-COA EPOXIDASE, SUBUNIT D-RELATED"/>
    <property type="match status" value="1"/>
</dbReference>
<dbReference type="AlphaFoldDB" id="A0A5M6CP95"/>
<evidence type="ECO:0000259" key="2">
    <source>
        <dbReference type="Pfam" id="PF23451"/>
    </source>
</evidence>
<dbReference type="PANTHER" id="PTHR42831">
    <property type="entry name" value="FE-S PROTEIN MATURATION AUXILIARY FACTOR YITW"/>
    <property type="match status" value="1"/>
</dbReference>
<dbReference type="RefSeq" id="WP_150031644.1">
    <property type="nucleotide sequence ID" value="NZ_VWSH01000001.1"/>
</dbReference>
<dbReference type="EMBL" id="VWSH01000001">
    <property type="protein sequence ID" value="KAA5537068.1"/>
    <property type="molecule type" value="Genomic_DNA"/>
</dbReference>
<evidence type="ECO:0000313" key="4">
    <source>
        <dbReference type="Proteomes" id="UP000323632"/>
    </source>
</evidence>
<reference evidence="3 4" key="1">
    <citation type="submission" date="2019-09" db="EMBL/GenBank/DDBJ databases">
        <title>Genome sequence and assembly of Taibaiella sp.</title>
        <authorList>
            <person name="Chhetri G."/>
        </authorList>
    </citation>
    <scope>NUCLEOTIDE SEQUENCE [LARGE SCALE GENOMIC DNA]</scope>
    <source>
        <strain evidence="3 4">KVB11</strain>
    </source>
</reference>
<dbReference type="NCBIfam" id="TIGR02159">
    <property type="entry name" value="PA_CoA_Oxy4"/>
    <property type="match status" value="1"/>
</dbReference>
<evidence type="ECO:0000313" key="3">
    <source>
        <dbReference type="EMBL" id="KAA5537068.1"/>
    </source>
</evidence>
<keyword evidence="4" id="KW-1185">Reference proteome</keyword>
<dbReference type="Pfam" id="PF23451">
    <property type="entry name" value="Zn_ribbon_PaaD"/>
    <property type="match status" value="1"/>
</dbReference>
<proteinExistence type="predicted"/>
<dbReference type="InterPro" id="IPR011883">
    <property type="entry name" value="PaaD-like"/>
</dbReference>
<dbReference type="InterPro" id="IPR052339">
    <property type="entry name" value="Fe-S_Maturation_MIP18"/>
</dbReference>
<feature type="domain" description="MIP18 family-like" evidence="1">
    <location>
        <begin position="10"/>
        <end position="72"/>
    </location>
</feature>
<name>A0A5M6CP95_9BACT</name>
<organism evidence="3 4">
    <name type="scientific">Taibaiella lutea</name>
    <dbReference type="NCBI Taxonomy" id="2608001"/>
    <lineage>
        <taxon>Bacteria</taxon>
        <taxon>Pseudomonadati</taxon>
        <taxon>Bacteroidota</taxon>
        <taxon>Chitinophagia</taxon>
        <taxon>Chitinophagales</taxon>
        <taxon>Chitinophagaceae</taxon>
        <taxon>Taibaiella</taxon>
    </lineage>
</organism>
<dbReference type="InterPro" id="IPR002744">
    <property type="entry name" value="MIP18-like"/>
</dbReference>
<feature type="domain" description="PaaD zinc beta ribbon" evidence="2">
    <location>
        <begin position="121"/>
        <end position="164"/>
    </location>
</feature>
<dbReference type="InterPro" id="IPR056572">
    <property type="entry name" value="Zn_ribbon_PaaD"/>
</dbReference>
<gene>
    <name evidence="3" type="primary">paaJ</name>
    <name evidence="3" type="ORF">F0919_05175</name>
</gene>
<protein>
    <submittedName>
        <fullName evidence="3">Phenylacetate-CoA oxygenase subunit PaaJ</fullName>
    </submittedName>
</protein>
<dbReference type="Proteomes" id="UP000323632">
    <property type="component" value="Unassembled WGS sequence"/>
</dbReference>
<evidence type="ECO:0000259" key="1">
    <source>
        <dbReference type="Pfam" id="PF01883"/>
    </source>
</evidence>
<accession>A0A5M6CP95</accession>
<dbReference type="SUPFAM" id="SSF117916">
    <property type="entry name" value="Fe-S cluster assembly (FSCA) domain-like"/>
    <property type="match status" value="1"/>
</dbReference>